<reference evidence="1 2" key="1">
    <citation type="journal article" date="2007" name="Nature">
        <title>Evolution of genes and genomes on the Drosophila phylogeny.</title>
        <authorList>
            <consortium name="Drosophila 12 Genomes Consortium"/>
            <person name="Clark A.G."/>
            <person name="Eisen M.B."/>
            <person name="Smith D.R."/>
            <person name="Bergman C.M."/>
            <person name="Oliver B."/>
            <person name="Markow T.A."/>
            <person name="Kaufman T.C."/>
            <person name="Kellis M."/>
            <person name="Gelbart W."/>
            <person name="Iyer V.N."/>
            <person name="Pollard D.A."/>
            <person name="Sackton T.B."/>
            <person name="Larracuente A.M."/>
            <person name="Singh N.D."/>
            <person name="Abad J.P."/>
            <person name="Abt D.N."/>
            <person name="Adryan B."/>
            <person name="Aguade M."/>
            <person name="Akashi H."/>
            <person name="Anderson W.W."/>
            <person name="Aquadro C.F."/>
            <person name="Ardell D.H."/>
            <person name="Arguello R."/>
            <person name="Artieri C.G."/>
            <person name="Barbash D.A."/>
            <person name="Barker D."/>
            <person name="Barsanti P."/>
            <person name="Batterham P."/>
            <person name="Batzoglou S."/>
            <person name="Begun D."/>
            <person name="Bhutkar A."/>
            <person name="Blanco E."/>
            <person name="Bosak S.A."/>
            <person name="Bradley R.K."/>
            <person name="Brand A.D."/>
            <person name="Brent M.R."/>
            <person name="Brooks A.N."/>
            <person name="Brown R.H."/>
            <person name="Butlin R.K."/>
            <person name="Caggese C."/>
            <person name="Calvi B.R."/>
            <person name="Bernardo de Carvalho A."/>
            <person name="Caspi A."/>
            <person name="Castrezana S."/>
            <person name="Celniker S.E."/>
            <person name="Chang J.L."/>
            <person name="Chapple C."/>
            <person name="Chatterji S."/>
            <person name="Chinwalla A."/>
            <person name="Civetta A."/>
            <person name="Clifton S.W."/>
            <person name="Comeron J.M."/>
            <person name="Costello J.C."/>
            <person name="Coyne J.A."/>
            <person name="Daub J."/>
            <person name="David R.G."/>
            <person name="Delcher A.L."/>
            <person name="Delehaunty K."/>
            <person name="Do C.B."/>
            <person name="Ebling H."/>
            <person name="Edwards K."/>
            <person name="Eickbush T."/>
            <person name="Evans J.D."/>
            <person name="Filipski A."/>
            <person name="Findeiss S."/>
            <person name="Freyhult E."/>
            <person name="Fulton L."/>
            <person name="Fulton R."/>
            <person name="Garcia A.C."/>
            <person name="Gardiner A."/>
            <person name="Garfield D.A."/>
            <person name="Garvin B.E."/>
            <person name="Gibson G."/>
            <person name="Gilbert D."/>
            <person name="Gnerre S."/>
            <person name="Godfrey J."/>
            <person name="Good R."/>
            <person name="Gotea V."/>
            <person name="Gravely B."/>
            <person name="Greenberg A.J."/>
            <person name="Griffiths-Jones S."/>
            <person name="Gross S."/>
            <person name="Guigo R."/>
            <person name="Gustafson E.A."/>
            <person name="Haerty W."/>
            <person name="Hahn M.W."/>
            <person name="Halligan D.L."/>
            <person name="Halpern A.L."/>
            <person name="Halter G.M."/>
            <person name="Han M.V."/>
            <person name="Heger A."/>
            <person name="Hillier L."/>
            <person name="Hinrichs A.S."/>
            <person name="Holmes I."/>
            <person name="Hoskins R.A."/>
            <person name="Hubisz M.J."/>
            <person name="Hultmark D."/>
            <person name="Huntley M.A."/>
            <person name="Jaffe D.B."/>
            <person name="Jagadeeshan S."/>
            <person name="Jeck W.R."/>
            <person name="Johnson J."/>
            <person name="Jones C.D."/>
            <person name="Jordan W.C."/>
            <person name="Karpen G.H."/>
            <person name="Kataoka E."/>
            <person name="Keightley P.D."/>
            <person name="Kheradpour P."/>
            <person name="Kirkness E.F."/>
            <person name="Koerich L.B."/>
            <person name="Kristiansen K."/>
            <person name="Kudrna D."/>
            <person name="Kulathinal R.J."/>
            <person name="Kumar S."/>
            <person name="Kwok R."/>
            <person name="Lander E."/>
            <person name="Langley C.H."/>
            <person name="Lapoint R."/>
            <person name="Lazzaro B.P."/>
            <person name="Lee S.J."/>
            <person name="Levesque L."/>
            <person name="Li R."/>
            <person name="Lin C.F."/>
            <person name="Lin M.F."/>
            <person name="Lindblad-Toh K."/>
            <person name="Llopart A."/>
            <person name="Long M."/>
            <person name="Low L."/>
            <person name="Lozovsky E."/>
            <person name="Lu J."/>
            <person name="Luo M."/>
            <person name="Machado C.A."/>
            <person name="Makalowski W."/>
            <person name="Marzo M."/>
            <person name="Matsuda M."/>
            <person name="Matzkin L."/>
            <person name="McAllister B."/>
            <person name="McBride C.S."/>
            <person name="McKernan B."/>
            <person name="McKernan K."/>
            <person name="Mendez-Lago M."/>
            <person name="Minx P."/>
            <person name="Mollenhauer M.U."/>
            <person name="Montooth K."/>
            <person name="Mount S.M."/>
            <person name="Mu X."/>
            <person name="Myers E."/>
            <person name="Negre B."/>
            <person name="Newfeld S."/>
            <person name="Nielsen R."/>
            <person name="Noor M.A."/>
            <person name="O'Grady P."/>
            <person name="Pachter L."/>
            <person name="Papaceit M."/>
            <person name="Parisi M.J."/>
            <person name="Parisi M."/>
            <person name="Parts L."/>
            <person name="Pedersen J.S."/>
            <person name="Pesole G."/>
            <person name="Phillippy A.M."/>
            <person name="Ponting C.P."/>
            <person name="Pop M."/>
            <person name="Porcelli D."/>
            <person name="Powell J.R."/>
            <person name="Prohaska S."/>
            <person name="Pruitt K."/>
            <person name="Puig M."/>
            <person name="Quesneville H."/>
            <person name="Ram K.R."/>
            <person name="Rand D."/>
            <person name="Rasmussen M.D."/>
            <person name="Reed L.K."/>
            <person name="Reenan R."/>
            <person name="Reily A."/>
            <person name="Remington K.A."/>
            <person name="Rieger T.T."/>
            <person name="Ritchie M.G."/>
            <person name="Robin C."/>
            <person name="Rogers Y.H."/>
            <person name="Rohde C."/>
            <person name="Rozas J."/>
            <person name="Rubenfield M.J."/>
            <person name="Ruiz A."/>
            <person name="Russo S."/>
            <person name="Salzberg S.L."/>
            <person name="Sanchez-Gracia A."/>
            <person name="Saranga D.J."/>
            <person name="Sato H."/>
            <person name="Schaeffer S.W."/>
            <person name="Schatz M.C."/>
            <person name="Schlenke T."/>
            <person name="Schwartz R."/>
            <person name="Segarra C."/>
            <person name="Singh R.S."/>
            <person name="Sirot L."/>
            <person name="Sirota M."/>
            <person name="Sisneros N.B."/>
            <person name="Smith C.D."/>
            <person name="Smith T.F."/>
            <person name="Spieth J."/>
            <person name="Stage D.E."/>
            <person name="Stark A."/>
            <person name="Stephan W."/>
            <person name="Strausberg R.L."/>
            <person name="Strempel S."/>
            <person name="Sturgill D."/>
            <person name="Sutton G."/>
            <person name="Sutton G.G."/>
            <person name="Tao W."/>
            <person name="Teichmann S."/>
            <person name="Tobari Y.N."/>
            <person name="Tomimura Y."/>
            <person name="Tsolas J.M."/>
            <person name="Valente V.L."/>
            <person name="Venter E."/>
            <person name="Venter J.C."/>
            <person name="Vicario S."/>
            <person name="Vieira F.G."/>
            <person name="Vilella A.J."/>
            <person name="Villasante A."/>
            <person name="Walenz B."/>
            <person name="Wang J."/>
            <person name="Wasserman M."/>
            <person name="Watts T."/>
            <person name="Wilson D."/>
            <person name="Wilson R.K."/>
            <person name="Wing R.A."/>
            <person name="Wolfner M.F."/>
            <person name="Wong A."/>
            <person name="Wong G.K."/>
            <person name="Wu C.I."/>
            <person name="Wu G."/>
            <person name="Yamamoto D."/>
            <person name="Yang H.P."/>
            <person name="Yang S.P."/>
            <person name="Yorke J.A."/>
            <person name="Yoshida K."/>
            <person name="Zdobnov E."/>
            <person name="Zhang P."/>
            <person name="Zhang Y."/>
            <person name="Zimin A.V."/>
            <person name="Baldwin J."/>
            <person name="Abdouelleil A."/>
            <person name="Abdulkadir J."/>
            <person name="Abebe A."/>
            <person name="Abera B."/>
            <person name="Abreu J."/>
            <person name="Acer S.C."/>
            <person name="Aftuck L."/>
            <person name="Alexander A."/>
            <person name="An P."/>
            <person name="Anderson E."/>
            <person name="Anderson S."/>
            <person name="Arachi H."/>
            <person name="Azer M."/>
            <person name="Bachantsang P."/>
            <person name="Barry A."/>
            <person name="Bayul T."/>
            <person name="Berlin A."/>
            <person name="Bessette D."/>
            <person name="Bloom T."/>
            <person name="Blye J."/>
            <person name="Boguslavskiy L."/>
            <person name="Bonnet C."/>
            <person name="Boukhgalter B."/>
            <person name="Bourzgui I."/>
            <person name="Brown A."/>
            <person name="Cahill P."/>
            <person name="Channer S."/>
            <person name="Cheshatsang Y."/>
            <person name="Chuda L."/>
            <person name="Citroen M."/>
            <person name="Collymore A."/>
            <person name="Cooke P."/>
            <person name="Costello M."/>
            <person name="D'Aco K."/>
            <person name="Daza R."/>
            <person name="De Haan G."/>
            <person name="DeGray S."/>
            <person name="DeMaso C."/>
            <person name="Dhargay N."/>
            <person name="Dooley K."/>
            <person name="Dooley E."/>
            <person name="Doricent M."/>
            <person name="Dorje P."/>
            <person name="Dorjee K."/>
            <person name="Dupes A."/>
            <person name="Elong R."/>
            <person name="Falk J."/>
            <person name="Farina A."/>
            <person name="Faro S."/>
            <person name="Ferguson D."/>
            <person name="Fisher S."/>
            <person name="Foley C.D."/>
            <person name="Franke A."/>
            <person name="Friedrich D."/>
            <person name="Gadbois L."/>
            <person name="Gearin G."/>
            <person name="Gearin C.R."/>
            <person name="Giannoukos G."/>
            <person name="Goode T."/>
            <person name="Graham J."/>
            <person name="Grandbois E."/>
            <person name="Grewal S."/>
            <person name="Gyaltsen K."/>
            <person name="Hafez N."/>
            <person name="Hagos B."/>
            <person name="Hall J."/>
            <person name="Henson C."/>
            <person name="Hollinger A."/>
            <person name="Honan T."/>
            <person name="Huard M.D."/>
            <person name="Hughes L."/>
            <person name="Hurhula B."/>
            <person name="Husby M.E."/>
            <person name="Kamat A."/>
            <person name="Kanga B."/>
            <person name="Kashin S."/>
            <person name="Khazanovich D."/>
            <person name="Kisner P."/>
            <person name="Lance K."/>
            <person name="Lara M."/>
            <person name="Lee W."/>
            <person name="Lennon N."/>
            <person name="Letendre F."/>
            <person name="LeVine R."/>
            <person name="Lipovsky A."/>
            <person name="Liu X."/>
            <person name="Liu J."/>
            <person name="Liu S."/>
            <person name="Lokyitsang T."/>
            <person name="Lokyitsang Y."/>
            <person name="Lubonja R."/>
            <person name="Lui A."/>
            <person name="MacDonald P."/>
            <person name="Magnisalis V."/>
            <person name="Maru K."/>
            <person name="Matthews C."/>
            <person name="McCusker W."/>
            <person name="McDonough S."/>
            <person name="Mehta T."/>
            <person name="Meldrim J."/>
            <person name="Meneus L."/>
            <person name="Mihai O."/>
            <person name="Mihalev A."/>
            <person name="Mihova T."/>
            <person name="Mittelman R."/>
            <person name="Mlenga V."/>
            <person name="Montmayeur A."/>
            <person name="Mulrain L."/>
            <person name="Navidi A."/>
            <person name="Naylor J."/>
            <person name="Negash T."/>
            <person name="Nguyen T."/>
            <person name="Nguyen N."/>
            <person name="Nicol R."/>
            <person name="Norbu C."/>
            <person name="Norbu N."/>
            <person name="Novod N."/>
            <person name="O'Neill B."/>
            <person name="Osman S."/>
            <person name="Markiewicz E."/>
            <person name="Oyono O.L."/>
            <person name="Patti C."/>
            <person name="Phunkhang P."/>
            <person name="Pierre F."/>
            <person name="Priest M."/>
            <person name="Raghuraman S."/>
            <person name="Rege F."/>
            <person name="Reyes R."/>
            <person name="Rise C."/>
            <person name="Rogov P."/>
            <person name="Ross K."/>
            <person name="Ryan E."/>
            <person name="Settipalli S."/>
            <person name="Shea T."/>
            <person name="Sherpa N."/>
            <person name="Shi L."/>
            <person name="Shih D."/>
            <person name="Sparrow T."/>
            <person name="Spaulding J."/>
            <person name="Stalker J."/>
            <person name="Stange-Thomann N."/>
            <person name="Stavropoulos S."/>
            <person name="Stone C."/>
            <person name="Strader C."/>
            <person name="Tesfaye S."/>
            <person name="Thomson T."/>
            <person name="Thoulutsang Y."/>
            <person name="Thoulutsang D."/>
            <person name="Topham K."/>
            <person name="Topping I."/>
            <person name="Tsamla T."/>
            <person name="Vassiliev H."/>
            <person name="Vo A."/>
            <person name="Wangchuk T."/>
            <person name="Wangdi T."/>
            <person name="Weiand M."/>
            <person name="Wilkinson J."/>
            <person name="Wilson A."/>
            <person name="Yadav S."/>
            <person name="Young G."/>
            <person name="Yu Q."/>
            <person name="Zembek L."/>
            <person name="Zhong D."/>
            <person name="Zimmer A."/>
            <person name="Zwirko Z."/>
            <person name="Jaffe D.B."/>
            <person name="Alvarez P."/>
            <person name="Brockman W."/>
            <person name="Butler J."/>
            <person name="Chin C."/>
            <person name="Gnerre S."/>
            <person name="Grabherr M."/>
            <person name="Kleber M."/>
            <person name="Mauceli E."/>
            <person name="MacCallum I."/>
        </authorList>
    </citation>
    <scope>NUCLEOTIDE SEQUENCE [LARGE SCALE GENOMIC DNA]</scope>
    <source>
        <strain evidence="1 2">TSC#14021-0224.01</strain>
    </source>
</reference>
<dbReference type="EMBL" id="CH954178">
    <property type="protein sequence ID" value="EDV51095.2"/>
    <property type="molecule type" value="Genomic_DNA"/>
</dbReference>
<dbReference type="PANTHER" id="PTHR21243">
    <property type="entry name" value="PROTEIN SCAI"/>
    <property type="match status" value="1"/>
</dbReference>
<keyword evidence="2" id="KW-1185">Reference proteome</keyword>
<protein>
    <recommendedName>
        <fullName evidence="3">Protein SCAI</fullName>
    </recommendedName>
</protein>
<accession>B3NGC9</accession>
<dbReference type="GO" id="GO:0006351">
    <property type="term" value="P:DNA-templated transcription"/>
    <property type="evidence" value="ECO:0007669"/>
    <property type="project" value="InterPro"/>
</dbReference>
<name>B3NGC9_DROER</name>
<dbReference type="GO" id="GO:0003714">
    <property type="term" value="F:transcription corepressor activity"/>
    <property type="evidence" value="ECO:0007669"/>
    <property type="project" value="InterPro"/>
</dbReference>
<dbReference type="Pfam" id="PF12070">
    <property type="entry name" value="SCAI"/>
    <property type="match status" value="1"/>
</dbReference>
<dbReference type="AlphaFoldDB" id="B3NGC9"/>
<evidence type="ECO:0000313" key="2">
    <source>
        <dbReference type="Proteomes" id="UP000008711"/>
    </source>
</evidence>
<reference evidence="1 2" key="2">
    <citation type="journal article" date="2008" name="Bioinformatics">
        <title>Assembly reconciliation.</title>
        <authorList>
            <person name="Zimin A.V."/>
            <person name="Smith D.R."/>
            <person name="Sutton G."/>
            <person name="Yorke J.A."/>
        </authorList>
    </citation>
    <scope>NUCLEOTIDE SEQUENCE [LARGE SCALE GENOMIC DNA]</scope>
    <source>
        <strain evidence="1 2">TSC#14021-0224.01</strain>
    </source>
</reference>
<evidence type="ECO:0000313" key="1">
    <source>
        <dbReference type="EMBL" id="EDV51095.2"/>
    </source>
</evidence>
<dbReference type="eggNOG" id="ENOG502QPT4">
    <property type="taxonomic scope" value="Eukaryota"/>
</dbReference>
<proteinExistence type="predicted"/>
<organism evidence="1 2">
    <name type="scientific">Drosophila erecta</name>
    <name type="common">Fruit fly</name>
    <dbReference type="NCBI Taxonomy" id="7220"/>
    <lineage>
        <taxon>Eukaryota</taxon>
        <taxon>Metazoa</taxon>
        <taxon>Ecdysozoa</taxon>
        <taxon>Arthropoda</taxon>
        <taxon>Hexapoda</taxon>
        <taxon>Insecta</taxon>
        <taxon>Pterygota</taxon>
        <taxon>Neoptera</taxon>
        <taxon>Endopterygota</taxon>
        <taxon>Diptera</taxon>
        <taxon>Brachycera</taxon>
        <taxon>Muscomorpha</taxon>
        <taxon>Ephydroidea</taxon>
        <taxon>Drosophilidae</taxon>
        <taxon>Drosophila</taxon>
        <taxon>Sophophora</taxon>
    </lineage>
</organism>
<dbReference type="HOGENOM" id="CLU_020095_2_1_1"/>
<dbReference type="Proteomes" id="UP000008711">
    <property type="component" value="Unassembled WGS sequence"/>
</dbReference>
<sequence length="352" mass="41767">MVKMESTEEQDRKLVLEFCHLLEKSKQLFNGLRDLPQYGHRQWQAYFGRTFDVYTKLWKFQQQHRMVLDSKYGLKRWQIGEIASKIGQLYYHYYLRTSETNYLNEAYQFYAAIRGRAYYSRAAKEDRPDLMVKKLRYYARFIVVCLLLKKMKLVRELVTELEKQIQEYTNTYEPEDHLEWSLVLEEIKGFIKAEAAVAVLHADSNPIILSHRFTLFLHSPLTALCYICNVGDVPIHHWERCQTYVDRFITEASRLVTRCRIDEIEQGIGFIDSSYVQFFGDDFLRTLILRFVFCDVVLRLHRGFRGRHMRPRCEPQLPANELLEHPSLSHIIFQLASALDVRGHFSEGPECD</sequence>
<evidence type="ECO:0008006" key="3">
    <source>
        <dbReference type="Google" id="ProtNLM"/>
    </source>
</evidence>
<dbReference type="OrthoDB" id="525027at2759"/>
<gene>
    <name evidence="1" type="primary">Dere\GG15319</name>
    <name evidence="1" type="synonym">dere_GLEANR_15405</name>
    <name evidence="1" type="synonym">GG15319</name>
    <name evidence="1" type="ORF">Dere_GG15319</name>
</gene>
<dbReference type="InterPro" id="IPR022709">
    <property type="entry name" value="SCAI"/>
</dbReference>